<dbReference type="EMBL" id="LXQA011117217">
    <property type="protein sequence ID" value="MCI85511.1"/>
    <property type="molecule type" value="Genomic_DNA"/>
</dbReference>
<comment type="caution">
    <text evidence="2">The sequence shown here is derived from an EMBL/GenBank/DDBJ whole genome shotgun (WGS) entry which is preliminary data.</text>
</comment>
<feature type="domain" description="RNase H type-1" evidence="1">
    <location>
        <begin position="1"/>
        <end position="60"/>
    </location>
</feature>
<dbReference type="Proteomes" id="UP000265520">
    <property type="component" value="Unassembled WGS sequence"/>
</dbReference>
<proteinExistence type="predicted"/>
<evidence type="ECO:0000313" key="2">
    <source>
        <dbReference type="EMBL" id="MCI85511.1"/>
    </source>
</evidence>
<feature type="non-terminal residue" evidence="2">
    <location>
        <position position="1"/>
    </location>
</feature>
<dbReference type="GO" id="GO:0003676">
    <property type="term" value="F:nucleic acid binding"/>
    <property type="evidence" value="ECO:0007669"/>
    <property type="project" value="InterPro"/>
</dbReference>
<sequence length="63" mass="7050">SNGQFMAGMTQWQQTVTSTLEGEAWALLLAMKEARQKGLDRVQFESDSNVLVDAIHMKHRGNS</sequence>
<evidence type="ECO:0000259" key="1">
    <source>
        <dbReference type="Pfam" id="PF13456"/>
    </source>
</evidence>
<keyword evidence="3" id="KW-1185">Reference proteome</keyword>
<dbReference type="Pfam" id="PF13456">
    <property type="entry name" value="RVT_3"/>
    <property type="match status" value="1"/>
</dbReference>
<evidence type="ECO:0000313" key="3">
    <source>
        <dbReference type="Proteomes" id="UP000265520"/>
    </source>
</evidence>
<dbReference type="Gene3D" id="3.30.420.10">
    <property type="entry name" value="Ribonuclease H-like superfamily/Ribonuclease H"/>
    <property type="match status" value="1"/>
</dbReference>
<accession>A0A392VEY3</accession>
<dbReference type="GO" id="GO:0004523">
    <property type="term" value="F:RNA-DNA hybrid ribonuclease activity"/>
    <property type="evidence" value="ECO:0007669"/>
    <property type="project" value="InterPro"/>
</dbReference>
<organism evidence="2 3">
    <name type="scientific">Trifolium medium</name>
    <dbReference type="NCBI Taxonomy" id="97028"/>
    <lineage>
        <taxon>Eukaryota</taxon>
        <taxon>Viridiplantae</taxon>
        <taxon>Streptophyta</taxon>
        <taxon>Embryophyta</taxon>
        <taxon>Tracheophyta</taxon>
        <taxon>Spermatophyta</taxon>
        <taxon>Magnoliopsida</taxon>
        <taxon>eudicotyledons</taxon>
        <taxon>Gunneridae</taxon>
        <taxon>Pentapetalae</taxon>
        <taxon>rosids</taxon>
        <taxon>fabids</taxon>
        <taxon>Fabales</taxon>
        <taxon>Fabaceae</taxon>
        <taxon>Papilionoideae</taxon>
        <taxon>50 kb inversion clade</taxon>
        <taxon>NPAAA clade</taxon>
        <taxon>Hologalegina</taxon>
        <taxon>IRL clade</taxon>
        <taxon>Trifolieae</taxon>
        <taxon>Trifolium</taxon>
    </lineage>
</organism>
<dbReference type="AlphaFoldDB" id="A0A392VEY3"/>
<dbReference type="InterPro" id="IPR036397">
    <property type="entry name" value="RNaseH_sf"/>
</dbReference>
<dbReference type="InterPro" id="IPR002156">
    <property type="entry name" value="RNaseH_domain"/>
</dbReference>
<name>A0A392VEY3_9FABA</name>
<protein>
    <recommendedName>
        <fullName evidence="1">RNase H type-1 domain-containing protein</fullName>
    </recommendedName>
</protein>
<reference evidence="2 3" key="1">
    <citation type="journal article" date="2018" name="Front. Plant Sci.">
        <title>Red Clover (Trifolium pratense) and Zigzag Clover (T. medium) - A Picture of Genomic Similarities and Differences.</title>
        <authorList>
            <person name="Dluhosova J."/>
            <person name="Istvanek J."/>
            <person name="Nedelnik J."/>
            <person name="Repkova J."/>
        </authorList>
    </citation>
    <scope>NUCLEOTIDE SEQUENCE [LARGE SCALE GENOMIC DNA]</scope>
    <source>
        <strain evidence="3">cv. 10/8</strain>
        <tissue evidence="2">Leaf</tissue>
    </source>
</reference>